<proteinExistence type="predicted"/>
<feature type="transmembrane region" description="Helical" evidence="2">
    <location>
        <begin position="89"/>
        <end position="107"/>
    </location>
</feature>
<evidence type="ECO:0000256" key="1">
    <source>
        <dbReference type="SAM" id="MobiDB-lite"/>
    </source>
</evidence>
<keyword evidence="2" id="KW-1133">Transmembrane helix</keyword>
<evidence type="ECO:0000256" key="2">
    <source>
        <dbReference type="SAM" id="Phobius"/>
    </source>
</evidence>
<keyword evidence="2" id="KW-0472">Membrane</keyword>
<evidence type="ECO:0000313" key="3">
    <source>
        <dbReference type="EMBL" id="GAA4696317.1"/>
    </source>
</evidence>
<dbReference type="Proteomes" id="UP001500325">
    <property type="component" value="Unassembled WGS sequence"/>
</dbReference>
<gene>
    <name evidence="3" type="ORF">GCM10023215_37920</name>
</gene>
<feature type="compositionally biased region" description="Basic and acidic residues" evidence="1">
    <location>
        <begin position="1"/>
        <end position="24"/>
    </location>
</feature>
<sequence length="138" mass="14674">MTLDDRGVRPLTTRERRILAHLERSLTGGGPAPGDPGPDDRAPDDRRTTDRRIDDRRPGDRGLGDRGPGDDGSGDPGTDTVALHRTDRVAAVIGLLVLCGMTAEAAVAGGPVLGIAVGTAFLLMVLTLVRLVRRNHRR</sequence>
<feature type="compositionally biased region" description="Basic and acidic residues" evidence="1">
    <location>
        <begin position="38"/>
        <end position="69"/>
    </location>
</feature>
<reference evidence="4" key="1">
    <citation type="journal article" date="2019" name="Int. J. Syst. Evol. Microbiol.">
        <title>The Global Catalogue of Microorganisms (GCM) 10K type strain sequencing project: providing services to taxonomists for standard genome sequencing and annotation.</title>
        <authorList>
            <consortium name="The Broad Institute Genomics Platform"/>
            <consortium name="The Broad Institute Genome Sequencing Center for Infectious Disease"/>
            <person name="Wu L."/>
            <person name="Ma J."/>
        </authorList>
    </citation>
    <scope>NUCLEOTIDE SEQUENCE [LARGE SCALE GENOMIC DNA]</scope>
    <source>
        <strain evidence="4">JCM 18055</strain>
    </source>
</reference>
<feature type="region of interest" description="Disordered" evidence="1">
    <location>
        <begin position="1"/>
        <end position="82"/>
    </location>
</feature>
<organism evidence="3 4">
    <name type="scientific">Pseudonocardia yuanmonensis</name>
    <dbReference type="NCBI Taxonomy" id="1095914"/>
    <lineage>
        <taxon>Bacteria</taxon>
        <taxon>Bacillati</taxon>
        <taxon>Actinomycetota</taxon>
        <taxon>Actinomycetes</taxon>
        <taxon>Pseudonocardiales</taxon>
        <taxon>Pseudonocardiaceae</taxon>
        <taxon>Pseudonocardia</taxon>
    </lineage>
</organism>
<evidence type="ECO:0008006" key="5">
    <source>
        <dbReference type="Google" id="ProtNLM"/>
    </source>
</evidence>
<dbReference type="EMBL" id="BAABIC010000012">
    <property type="protein sequence ID" value="GAA4696317.1"/>
    <property type="molecule type" value="Genomic_DNA"/>
</dbReference>
<feature type="transmembrane region" description="Helical" evidence="2">
    <location>
        <begin position="113"/>
        <end position="132"/>
    </location>
</feature>
<evidence type="ECO:0000313" key="4">
    <source>
        <dbReference type="Proteomes" id="UP001500325"/>
    </source>
</evidence>
<name>A0ABP8WYF7_9PSEU</name>
<dbReference type="RefSeq" id="WP_345381920.1">
    <property type="nucleotide sequence ID" value="NZ_BAABIC010000012.1"/>
</dbReference>
<protein>
    <recommendedName>
        <fullName evidence="5">DUF3040 family protein</fullName>
    </recommendedName>
</protein>
<comment type="caution">
    <text evidence="3">The sequence shown here is derived from an EMBL/GenBank/DDBJ whole genome shotgun (WGS) entry which is preliminary data.</text>
</comment>
<accession>A0ABP8WYF7</accession>
<keyword evidence="2" id="KW-0812">Transmembrane</keyword>
<keyword evidence="4" id="KW-1185">Reference proteome</keyword>